<dbReference type="PROSITE" id="PS01180">
    <property type="entry name" value="CUB"/>
    <property type="match status" value="1"/>
</dbReference>
<dbReference type="Proteomes" id="UP000002320">
    <property type="component" value="Unassembled WGS sequence"/>
</dbReference>
<reference evidence="4" key="1">
    <citation type="submission" date="2007-03" db="EMBL/GenBank/DDBJ databases">
        <title>Annotation of Culex pipiens quinquefasciatus.</title>
        <authorList>
            <consortium name="The Broad Institute Genome Sequencing Platform"/>
            <person name="Atkinson P.W."/>
            <person name="Hemingway J."/>
            <person name="Christensen B.M."/>
            <person name="Higgs S."/>
            <person name="Kodira C."/>
            <person name="Hannick L."/>
            <person name="Megy K."/>
            <person name="O'Leary S."/>
            <person name="Pearson M."/>
            <person name="Haas B.J."/>
            <person name="Mauceli E."/>
            <person name="Wortman J.R."/>
            <person name="Lee N.H."/>
            <person name="Guigo R."/>
            <person name="Stanke M."/>
            <person name="Alvarado L."/>
            <person name="Amedeo P."/>
            <person name="Antoine C.H."/>
            <person name="Arensburger P."/>
            <person name="Bidwell S.L."/>
            <person name="Crawford M."/>
            <person name="Camaro F."/>
            <person name="Devon K."/>
            <person name="Engels R."/>
            <person name="Hammond M."/>
            <person name="Howarth C."/>
            <person name="Koehrsen M."/>
            <person name="Lawson D."/>
            <person name="Montgomery P."/>
            <person name="Nene V."/>
            <person name="Nusbaum C."/>
            <person name="Puiu D."/>
            <person name="Romero-Severson J."/>
            <person name="Severson D.W."/>
            <person name="Shumway M."/>
            <person name="Sisk P."/>
            <person name="Stolte C."/>
            <person name="Zeng Q."/>
            <person name="Eisenstadt E."/>
            <person name="Fraser-Liggett C."/>
            <person name="Strausberg R."/>
            <person name="Galagan J."/>
            <person name="Birren B."/>
            <person name="Collins F.H."/>
        </authorList>
    </citation>
    <scope>NUCLEOTIDE SEQUENCE [LARGE SCALE GENOMIC DNA]</scope>
    <source>
        <strain evidence="4">JHB</strain>
    </source>
</reference>
<proteinExistence type="predicted"/>
<sequence length="128" mass="13197">MEWTDNECYSNVPTPARSEDYLFIQDGHYVAAGGITRRASRFCGQSIIQNTVETSSPGPFVVYFNSDKLIEASREMGFHITYEIGCGVGVGVGAGVGGVGSFWGPGVGVGVGVVKTLTTGVGVGAGVG</sequence>
<dbReference type="InParanoid" id="B0X5H5"/>
<keyword evidence="6" id="KW-1185">Reference proteome</keyword>
<dbReference type="InterPro" id="IPR000859">
    <property type="entry name" value="CUB_dom"/>
</dbReference>
<organism>
    <name type="scientific">Culex quinquefasciatus</name>
    <name type="common">Southern house mosquito</name>
    <name type="synonym">Culex pungens</name>
    <dbReference type="NCBI Taxonomy" id="7176"/>
    <lineage>
        <taxon>Eukaryota</taxon>
        <taxon>Metazoa</taxon>
        <taxon>Ecdysozoa</taxon>
        <taxon>Arthropoda</taxon>
        <taxon>Hexapoda</taxon>
        <taxon>Insecta</taxon>
        <taxon>Pterygota</taxon>
        <taxon>Neoptera</taxon>
        <taxon>Endopterygota</taxon>
        <taxon>Diptera</taxon>
        <taxon>Nematocera</taxon>
        <taxon>Culicoidea</taxon>
        <taxon>Culicidae</taxon>
        <taxon>Culicinae</taxon>
        <taxon>Culicini</taxon>
        <taxon>Culex</taxon>
        <taxon>Culex</taxon>
    </lineage>
</organism>
<dbReference type="InterPro" id="IPR058698">
    <property type="entry name" value="CUB_metazoa"/>
</dbReference>
<evidence type="ECO:0000313" key="5">
    <source>
        <dbReference type="EnsemblMetazoa" id="CPIJ014420-PA"/>
    </source>
</evidence>
<dbReference type="STRING" id="7176.B0X5H5"/>
<dbReference type="EMBL" id="DS232379">
    <property type="protein sequence ID" value="EDS40860.1"/>
    <property type="molecule type" value="Genomic_DNA"/>
</dbReference>
<dbReference type="Pfam" id="PF26080">
    <property type="entry name" value="CUB_animal"/>
    <property type="match status" value="1"/>
</dbReference>
<gene>
    <name evidence="5" type="primary">6047908</name>
    <name evidence="4" type="ORF">CpipJ_CPIJ014420</name>
</gene>
<reference evidence="5" key="2">
    <citation type="submission" date="2020-05" db="UniProtKB">
        <authorList>
            <consortium name="EnsemblMetazoa"/>
        </authorList>
    </citation>
    <scope>IDENTIFICATION</scope>
    <source>
        <strain evidence="5">JHB</strain>
    </source>
</reference>
<dbReference type="VEuPathDB" id="VectorBase:CPIJ014420"/>
<dbReference type="VEuPathDB" id="VectorBase:CQUJHB007092"/>
<evidence type="ECO:0000256" key="1">
    <source>
        <dbReference type="ARBA" id="ARBA00023157"/>
    </source>
</evidence>
<dbReference type="OrthoDB" id="6378913at2759"/>
<evidence type="ECO:0000313" key="6">
    <source>
        <dbReference type="Proteomes" id="UP000002320"/>
    </source>
</evidence>
<dbReference type="Gene3D" id="2.60.120.290">
    <property type="entry name" value="Spermadhesin, CUB domain"/>
    <property type="match status" value="1"/>
</dbReference>
<dbReference type="HOGENOM" id="CLU_1961746_0_0_1"/>
<dbReference type="InterPro" id="IPR035914">
    <property type="entry name" value="Sperma_CUB_dom_sf"/>
</dbReference>
<dbReference type="KEGG" id="cqu:CpipJ_CPIJ014420"/>
<name>B0X5H5_CULQU</name>
<evidence type="ECO:0000259" key="3">
    <source>
        <dbReference type="PROSITE" id="PS01180"/>
    </source>
</evidence>
<feature type="domain" description="CUB" evidence="3">
    <location>
        <begin position="1"/>
        <end position="85"/>
    </location>
</feature>
<evidence type="ECO:0000256" key="2">
    <source>
        <dbReference type="PROSITE-ProRule" id="PRU00059"/>
    </source>
</evidence>
<protein>
    <recommendedName>
        <fullName evidence="3">CUB domain-containing protein</fullName>
    </recommendedName>
</protein>
<dbReference type="EnsemblMetazoa" id="CPIJ014420-RA">
    <property type="protein sequence ID" value="CPIJ014420-PA"/>
    <property type="gene ID" value="CPIJ014420"/>
</dbReference>
<comment type="caution">
    <text evidence="2">Lacks conserved residue(s) required for the propagation of feature annotation.</text>
</comment>
<evidence type="ECO:0000313" key="4">
    <source>
        <dbReference type="EMBL" id="EDS40860.1"/>
    </source>
</evidence>
<dbReference type="SUPFAM" id="SSF49854">
    <property type="entry name" value="Spermadhesin, CUB domain"/>
    <property type="match status" value="1"/>
</dbReference>
<accession>B0X5H5</accession>
<keyword evidence="1" id="KW-1015">Disulfide bond</keyword>
<dbReference type="AlphaFoldDB" id="B0X5H5"/>